<feature type="region of interest" description="Disordered" evidence="1">
    <location>
        <begin position="1"/>
        <end position="81"/>
    </location>
</feature>
<keyword evidence="3" id="KW-1185">Reference proteome</keyword>
<reference evidence="2" key="1">
    <citation type="submission" date="2025-08" db="UniProtKB">
        <authorList>
            <consortium name="Ensembl"/>
        </authorList>
    </citation>
    <scope>IDENTIFICATION</scope>
</reference>
<dbReference type="Ensembl" id="ENSMMST00000000092.1">
    <property type="protein sequence ID" value="ENSMMSP00000000084.1"/>
    <property type="gene ID" value="ENSMMSG00000000090.1"/>
</dbReference>
<protein>
    <submittedName>
        <fullName evidence="2">Uncharacterized protein</fullName>
    </submittedName>
</protein>
<dbReference type="GeneTree" id="ENSGT01000000215502"/>
<accession>A0A8C6CD22</accession>
<evidence type="ECO:0000256" key="1">
    <source>
        <dbReference type="SAM" id="MobiDB-lite"/>
    </source>
</evidence>
<feature type="compositionally biased region" description="Basic residues" evidence="1">
    <location>
        <begin position="27"/>
        <end position="36"/>
    </location>
</feature>
<dbReference type="Proteomes" id="UP000694544">
    <property type="component" value="Unplaced"/>
</dbReference>
<evidence type="ECO:0000313" key="3">
    <source>
        <dbReference type="Proteomes" id="UP000694544"/>
    </source>
</evidence>
<dbReference type="AlphaFoldDB" id="A0A8C6CD22"/>
<organism evidence="2 3">
    <name type="scientific">Moschus moschiferus</name>
    <name type="common">Siberian musk deer</name>
    <name type="synonym">Moschus sibiricus</name>
    <dbReference type="NCBI Taxonomy" id="68415"/>
    <lineage>
        <taxon>Eukaryota</taxon>
        <taxon>Metazoa</taxon>
        <taxon>Chordata</taxon>
        <taxon>Craniata</taxon>
        <taxon>Vertebrata</taxon>
        <taxon>Euteleostomi</taxon>
        <taxon>Mammalia</taxon>
        <taxon>Eutheria</taxon>
        <taxon>Laurasiatheria</taxon>
        <taxon>Artiodactyla</taxon>
        <taxon>Ruminantia</taxon>
        <taxon>Pecora</taxon>
        <taxon>Moschidae</taxon>
        <taxon>Moschus</taxon>
    </lineage>
</organism>
<name>A0A8C6CD22_MOSMO</name>
<feature type="compositionally biased region" description="Polar residues" evidence="1">
    <location>
        <begin position="1"/>
        <end position="11"/>
    </location>
</feature>
<evidence type="ECO:0000313" key="2">
    <source>
        <dbReference type="Ensembl" id="ENSMMSP00000000084.1"/>
    </source>
</evidence>
<reference evidence="2" key="2">
    <citation type="submission" date="2025-09" db="UniProtKB">
        <authorList>
            <consortium name="Ensembl"/>
        </authorList>
    </citation>
    <scope>IDENTIFICATION</scope>
</reference>
<proteinExistence type="predicted"/>
<feature type="compositionally biased region" description="Low complexity" evidence="1">
    <location>
        <begin position="37"/>
        <end position="50"/>
    </location>
</feature>
<sequence length="81" mass="8710">METPFGTTPGQRSRADAGHAGVPASVVKKRTSHRKQPSSVGPSQPVSQPQRNSVGCRIQHRRTEGSASSPSGKEPFWTRCL</sequence>